<dbReference type="AlphaFoldDB" id="A0A9W6YYZ1"/>
<protein>
    <submittedName>
        <fullName evidence="2">Unnamed protein product</fullName>
    </submittedName>
</protein>
<feature type="compositionally biased region" description="Polar residues" evidence="1">
    <location>
        <begin position="128"/>
        <end position="140"/>
    </location>
</feature>
<keyword evidence="3" id="KW-1185">Reference proteome</keyword>
<evidence type="ECO:0000313" key="2">
    <source>
        <dbReference type="EMBL" id="GMG29846.1"/>
    </source>
</evidence>
<dbReference type="EMBL" id="BSXU01001673">
    <property type="protein sequence ID" value="GMG29846.1"/>
    <property type="molecule type" value="Genomic_DNA"/>
</dbReference>
<feature type="region of interest" description="Disordered" evidence="1">
    <location>
        <begin position="338"/>
        <end position="362"/>
    </location>
</feature>
<accession>A0A9W6YYZ1</accession>
<feature type="compositionally biased region" description="Basic residues" evidence="1">
    <location>
        <begin position="171"/>
        <end position="180"/>
    </location>
</feature>
<name>A0A9W6YYZ1_AMBMO</name>
<feature type="region of interest" description="Disordered" evidence="1">
    <location>
        <begin position="277"/>
        <end position="300"/>
    </location>
</feature>
<feature type="region of interest" description="Disordered" evidence="1">
    <location>
        <begin position="1"/>
        <end position="70"/>
    </location>
</feature>
<organism evidence="2 3">
    <name type="scientific">Ambrosiozyma monospora</name>
    <name type="common">Yeast</name>
    <name type="synonym">Endomycopsis monosporus</name>
    <dbReference type="NCBI Taxonomy" id="43982"/>
    <lineage>
        <taxon>Eukaryota</taxon>
        <taxon>Fungi</taxon>
        <taxon>Dikarya</taxon>
        <taxon>Ascomycota</taxon>
        <taxon>Saccharomycotina</taxon>
        <taxon>Pichiomycetes</taxon>
        <taxon>Pichiales</taxon>
        <taxon>Pichiaceae</taxon>
        <taxon>Ambrosiozyma</taxon>
    </lineage>
</organism>
<feature type="region of interest" description="Disordered" evidence="1">
    <location>
        <begin position="115"/>
        <end position="206"/>
    </location>
</feature>
<gene>
    <name evidence="2" type="ORF">Amon01_000377800</name>
</gene>
<feature type="compositionally biased region" description="Polar residues" evidence="1">
    <location>
        <begin position="1"/>
        <end position="10"/>
    </location>
</feature>
<evidence type="ECO:0000313" key="3">
    <source>
        <dbReference type="Proteomes" id="UP001165063"/>
    </source>
</evidence>
<evidence type="ECO:0000256" key="1">
    <source>
        <dbReference type="SAM" id="MobiDB-lite"/>
    </source>
</evidence>
<feature type="compositionally biased region" description="Low complexity" evidence="1">
    <location>
        <begin position="115"/>
        <end position="127"/>
    </location>
</feature>
<dbReference type="Proteomes" id="UP001165063">
    <property type="component" value="Unassembled WGS sequence"/>
</dbReference>
<feature type="compositionally biased region" description="Low complexity" evidence="1">
    <location>
        <begin position="146"/>
        <end position="159"/>
    </location>
</feature>
<feature type="compositionally biased region" description="Basic and acidic residues" evidence="1">
    <location>
        <begin position="29"/>
        <end position="40"/>
    </location>
</feature>
<comment type="caution">
    <text evidence="2">The sequence shown here is derived from an EMBL/GenBank/DDBJ whole genome shotgun (WGS) entry which is preliminary data.</text>
</comment>
<proteinExistence type="predicted"/>
<reference evidence="2" key="1">
    <citation type="submission" date="2023-04" db="EMBL/GenBank/DDBJ databases">
        <title>Ambrosiozyma monospora NBRC 1965.</title>
        <authorList>
            <person name="Ichikawa N."/>
            <person name="Sato H."/>
            <person name="Tonouchi N."/>
        </authorList>
    </citation>
    <scope>NUCLEOTIDE SEQUENCE</scope>
    <source>
        <strain evidence="2">NBRC 1965</strain>
    </source>
</reference>
<sequence>MSTTTRSNVQPMRRSETSRRSLWSAIRSKPKDKDRGDSSNKENLTISTPGTHHHSYSTSSHTSRVPRGSNYTIVPPSAASSVTTFSSAPRSVASEPIIPNRRQIILSSNHSHYSVSAPSKAPSTSSPLVNNAIRTPNRSPYSHKASTSIDSNNNSIHSIAGSPLSNSIYRTPRRGYHPRKTSLTSIKDEDGESNEPTISLDDNDLDENMDSFSHNPDMSMDSQTMLDENFEFETSNASSILKTAFDNYSIDLQNFQLDSPEFTKVTLEEAFNKSASDLSSGLTATGTGSGPASGTGMTTNENHVDFEKKAKLFETAQKLQSVTRATKGDNDINSIHTTHTQNTNHGHIDQHLHDNTLPSSRRGPAAVLAPAPIKSVAAMPDPMLYEIKQDDRFDIVSTKQYILFDTPINYSLVERQDLRKKSSPDDFSHFKVFDDDITHERFQVDMEGSDTDNDNDANDEFSVTTEDTVSSADNKIHSLKAEDLMKRINCSSVFTTNSVTRQQRTSLYFTP</sequence>